<feature type="region of interest" description="Disordered" evidence="1">
    <location>
        <begin position="1"/>
        <end position="22"/>
    </location>
</feature>
<dbReference type="SUPFAM" id="SSF82171">
    <property type="entry name" value="DPP6 N-terminal domain-like"/>
    <property type="match status" value="1"/>
</dbReference>
<organism evidence="3 4">
    <name type="scientific">Parendozoicomonas haliclonae</name>
    <dbReference type="NCBI Taxonomy" id="1960125"/>
    <lineage>
        <taxon>Bacteria</taxon>
        <taxon>Pseudomonadati</taxon>
        <taxon>Pseudomonadota</taxon>
        <taxon>Gammaproteobacteria</taxon>
        <taxon>Oceanospirillales</taxon>
        <taxon>Endozoicomonadaceae</taxon>
        <taxon>Parendozoicomonas</taxon>
    </lineage>
</organism>
<evidence type="ECO:0000313" key="3">
    <source>
        <dbReference type="EMBL" id="SMA49391.1"/>
    </source>
</evidence>
<evidence type="ECO:0000259" key="2">
    <source>
        <dbReference type="PROSITE" id="PS50181"/>
    </source>
</evidence>
<protein>
    <recommendedName>
        <fullName evidence="2">F-box domain-containing protein</fullName>
    </recommendedName>
</protein>
<proteinExistence type="predicted"/>
<dbReference type="SUPFAM" id="SSF81383">
    <property type="entry name" value="F-box domain"/>
    <property type="match status" value="1"/>
</dbReference>
<feature type="compositionally biased region" description="Polar residues" evidence="1">
    <location>
        <begin position="1"/>
        <end position="11"/>
    </location>
</feature>
<dbReference type="InterPro" id="IPR015943">
    <property type="entry name" value="WD40/YVTN_repeat-like_dom_sf"/>
</dbReference>
<name>A0A1X7AMY0_9GAMM</name>
<dbReference type="RefSeq" id="WP_133060543.1">
    <property type="nucleotide sequence ID" value="NZ_CBCSCN010000007.1"/>
</dbReference>
<dbReference type="Gene3D" id="2.130.10.10">
    <property type="entry name" value="YVTN repeat-like/Quinoprotein amine dehydrogenase"/>
    <property type="match status" value="1"/>
</dbReference>
<reference evidence="3 4" key="1">
    <citation type="submission" date="2017-03" db="EMBL/GenBank/DDBJ databases">
        <authorList>
            <person name="Afonso C.L."/>
            <person name="Miller P.J."/>
            <person name="Scott M.A."/>
            <person name="Spackman E."/>
            <person name="Goraichik I."/>
            <person name="Dimitrov K.M."/>
            <person name="Suarez D.L."/>
            <person name="Swayne D.E."/>
        </authorList>
    </citation>
    <scope>NUCLEOTIDE SEQUENCE [LARGE SCALE GENOMIC DNA]</scope>
    <source>
        <strain evidence="3">SB41UT1</strain>
    </source>
</reference>
<feature type="domain" description="F-box" evidence="2">
    <location>
        <begin position="29"/>
        <end position="79"/>
    </location>
</feature>
<dbReference type="AlphaFoldDB" id="A0A1X7AMY0"/>
<dbReference type="Proteomes" id="UP000196573">
    <property type="component" value="Unassembled WGS sequence"/>
</dbReference>
<gene>
    <name evidence="3" type="ORF">EHSB41UT_03228</name>
</gene>
<evidence type="ECO:0000256" key="1">
    <source>
        <dbReference type="SAM" id="MobiDB-lite"/>
    </source>
</evidence>
<dbReference type="EMBL" id="FWPT01000007">
    <property type="protein sequence ID" value="SMA49391.1"/>
    <property type="molecule type" value="Genomic_DNA"/>
</dbReference>
<keyword evidence="4" id="KW-1185">Reference proteome</keyword>
<sequence length="671" mass="75479">MDVTGTATAVVQASGEPMETGSRVVSQQSHRFMGLPLEIITHIARFLPQRDILTFSLLDKTCFALVRDARLQERAFARRNGGTRLPRCFQVDSYGHAMKPWFQRMDPEATAEMDGAMNTSHFPFLVNYGVARALANTQHLQLRSVLSTPHSGRLRTPFLCLSPDGQHLAVYRANPAPTPSEVVLLAIGGTRKPSEVGCLTHHVTLGGCRFSEDGKTFATLALDDDMHCLHQQDTGRWGGQERLVTGKFNHGQPCHVESNHILTMAAVENRGMGTGIFCWQRDNNLVWQSTMLPMDKQQRVTPQISADSQMLLSYRNESGNEPFHPNTTAVLWQKQASGSYRMSDTHSLQDNLQAATFVGNKALLLQTRSEIFLLRIGEQGELIERARLPVPMRASGTRRCRITFNAVKCGFFVHDDDQHTVRYVGISEQGDVQEGQALASLPVMALYNTRCIVSSDGKHLVIENGQQVQVISENEQKQWQQSLGPFPSPSRNIVFSPDQQHMVLRHWAHRPHTGNRLLPPPQGQMDQSHLYKEAQVYTFQRTRCQWLVSGILKGAGSLFHVAFSPNAEMLATACGDRYARIYGKDQNRQWFEKARMVFRYPVINTTFTLDNIHLVATTIDDRLHYIAISKARTMPPFTMETRQQAAKRKLGDNAQSGRGSRQKRRSVSHEV</sequence>
<feature type="compositionally biased region" description="Basic residues" evidence="1">
    <location>
        <begin position="660"/>
        <end position="671"/>
    </location>
</feature>
<accession>A0A1X7AMY0</accession>
<dbReference type="InterPro" id="IPR001810">
    <property type="entry name" value="F-box_dom"/>
</dbReference>
<dbReference type="InterPro" id="IPR036047">
    <property type="entry name" value="F-box-like_dom_sf"/>
</dbReference>
<evidence type="ECO:0000313" key="4">
    <source>
        <dbReference type="Proteomes" id="UP000196573"/>
    </source>
</evidence>
<dbReference type="PROSITE" id="PS50181">
    <property type="entry name" value="FBOX"/>
    <property type="match status" value="1"/>
</dbReference>
<feature type="region of interest" description="Disordered" evidence="1">
    <location>
        <begin position="637"/>
        <end position="671"/>
    </location>
</feature>